<dbReference type="OrthoDB" id="69819at2157"/>
<protein>
    <submittedName>
        <fullName evidence="1">Phage-related protein</fullName>
    </submittedName>
</protein>
<dbReference type="RefSeq" id="WP_048085452.1">
    <property type="nucleotide sequence ID" value="NZ_CP006933.1"/>
</dbReference>
<dbReference type="KEGG" id="mfc:BRM9_1684"/>
<evidence type="ECO:0000313" key="2">
    <source>
        <dbReference type="Proteomes" id="UP000029661"/>
    </source>
</evidence>
<name>A0A089ZH14_METFO</name>
<organism evidence="1 2">
    <name type="scientific">Methanobacterium formicicum</name>
    <dbReference type="NCBI Taxonomy" id="2162"/>
    <lineage>
        <taxon>Archaea</taxon>
        <taxon>Methanobacteriati</taxon>
        <taxon>Methanobacteriota</taxon>
        <taxon>Methanomada group</taxon>
        <taxon>Methanobacteria</taxon>
        <taxon>Methanobacteriales</taxon>
        <taxon>Methanobacteriaceae</taxon>
        <taxon>Methanobacterium</taxon>
    </lineage>
</organism>
<dbReference type="EMBL" id="CP006933">
    <property type="protein sequence ID" value="AIS32495.1"/>
    <property type="molecule type" value="Genomic_DNA"/>
</dbReference>
<proteinExistence type="predicted"/>
<dbReference type="GeneID" id="60431109"/>
<accession>A0A089ZH14</accession>
<reference evidence="1 2" key="1">
    <citation type="submission" date="2013-12" db="EMBL/GenBank/DDBJ databases">
        <title>The complete genome sequence of Methanobacterium sp. BRM9.</title>
        <authorList>
            <consortium name="Pastoral Greenhouse Gas Research Consortium"/>
            <person name="Kelly W.J."/>
            <person name="Leahy S.C."/>
            <person name="Perry R."/>
            <person name="Li D."/>
            <person name="Altermann E."/>
            <person name="Lambie S.C."/>
            <person name="Attwood G.T."/>
        </authorList>
    </citation>
    <scope>NUCLEOTIDE SEQUENCE [LARGE SCALE GENOMIC DNA]</scope>
    <source>
        <strain evidence="1 2">BRM9</strain>
    </source>
</reference>
<dbReference type="AlphaFoldDB" id="A0A089ZH14"/>
<gene>
    <name evidence="1" type="ORF">BRM9_1684</name>
</gene>
<sequence>MGMFETYRCPNEKCPWNSTGSKDDQCPECGSELQSFGIRDGATLMGKKNEVKKIQTPENQPKIKEELKEETQDEEIEKGIFKGYNAKKNNKKCIITFNDTSLNVKTERMHLLGGQGEENNIPYSNILIVNTKRHGLSKIVEIKTAAETFKFTVFKTSPFIGMLNERIQESKNPQTSIQPQENSSAEKLKEAKELLDIGAINQEEFDEIKQKHLKNL</sequence>
<dbReference type="Proteomes" id="UP000029661">
    <property type="component" value="Chromosome"/>
</dbReference>
<evidence type="ECO:0000313" key="1">
    <source>
        <dbReference type="EMBL" id="AIS32495.1"/>
    </source>
</evidence>